<comment type="caution">
    <text evidence="1">The sequence shown here is derived from an EMBL/GenBank/DDBJ whole genome shotgun (WGS) entry which is preliminary data.</text>
</comment>
<gene>
    <name evidence="1" type="ORF">HPB47_011267</name>
</gene>
<proteinExistence type="predicted"/>
<keyword evidence="2" id="KW-1185">Reference proteome</keyword>
<accession>A0AC60NWP8</accession>
<protein>
    <submittedName>
        <fullName evidence="1">Uncharacterized protein</fullName>
    </submittedName>
</protein>
<evidence type="ECO:0000313" key="1">
    <source>
        <dbReference type="EMBL" id="KAG0411595.1"/>
    </source>
</evidence>
<organism evidence="1 2">
    <name type="scientific">Ixodes persulcatus</name>
    <name type="common">Taiga tick</name>
    <dbReference type="NCBI Taxonomy" id="34615"/>
    <lineage>
        <taxon>Eukaryota</taxon>
        <taxon>Metazoa</taxon>
        <taxon>Ecdysozoa</taxon>
        <taxon>Arthropoda</taxon>
        <taxon>Chelicerata</taxon>
        <taxon>Arachnida</taxon>
        <taxon>Acari</taxon>
        <taxon>Parasitiformes</taxon>
        <taxon>Ixodida</taxon>
        <taxon>Ixodoidea</taxon>
        <taxon>Ixodidae</taxon>
        <taxon>Ixodinae</taxon>
        <taxon>Ixodes</taxon>
    </lineage>
</organism>
<dbReference type="Proteomes" id="UP000805193">
    <property type="component" value="Unassembled WGS sequence"/>
</dbReference>
<dbReference type="EMBL" id="JABSTQ010011419">
    <property type="protein sequence ID" value="KAG0411595.1"/>
    <property type="molecule type" value="Genomic_DNA"/>
</dbReference>
<name>A0AC60NWP8_IXOPE</name>
<sequence>MTPPNRGIITITVNVEGESASAPECEARLPLQTVWAGSRVAFVATEFVAVNQGGYPVITEMPTWAPGGNPRRTPAGPGRALLPSGPRLCLARVPRARRERLPDAFVPVLFLRLRDEAAVFFGPGAAQEAVVVDTVQDGLPRTRLRTQRPDRQQEWMDGPTVYITDA</sequence>
<reference evidence="1 2" key="1">
    <citation type="journal article" date="2020" name="Cell">
        <title>Large-Scale Comparative Analyses of Tick Genomes Elucidate Their Genetic Diversity and Vector Capacities.</title>
        <authorList>
            <consortium name="Tick Genome and Microbiome Consortium (TIGMIC)"/>
            <person name="Jia N."/>
            <person name="Wang J."/>
            <person name="Shi W."/>
            <person name="Du L."/>
            <person name="Sun Y."/>
            <person name="Zhan W."/>
            <person name="Jiang J.F."/>
            <person name="Wang Q."/>
            <person name="Zhang B."/>
            <person name="Ji P."/>
            <person name="Bell-Sakyi L."/>
            <person name="Cui X.M."/>
            <person name="Yuan T.T."/>
            <person name="Jiang B.G."/>
            <person name="Yang W.F."/>
            <person name="Lam T.T."/>
            <person name="Chang Q.C."/>
            <person name="Ding S.J."/>
            <person name="Wang X.J."/>
            <person name="Zhu J.G."/>
            <person name="Ruan X.D."/>
            <person name="Zhao L."/>
            <person name="Wei J.T."/>
            <person name="Ye R.Z."/>
            <person name="Que T.C."/>
            <person name="Du C.H."/>
            <person name="Zhou Y.H."/>
            <person name="Cheng J.X."/>
            <person name="Dai P.F."/>
            <person name="Guo W.B."/>
            <person name="Han X.H."/>
            <person name="Huang E.J."/>
            <person name="Li L.F."/>
            <person name="Wei W."/>
            <person name="Gao Y.C."/>
            <person name="Liu J.Z."/>
            <person name="Shao H.Z."/>
            <person name="Wang X."/>
            <person name="Wang C.C."/>
            <person name="Yang T.C."/>
            <person name="Huo Q.B."/>
            <person name="Li W."/>
            <person name="Chen H.Y."/>
            <person name="Chen S.E."/>
            <person name="Zhou L.G."/>
            <person name="Ni X.B."/>
            <person name="Tian J.H."/>
            <person name="Sheng Y."/>
            <person name="Liu T."/>
            <person name="Pan Y.S."/>
            <person name="Xia L.Y."/>
            <person name="Li J."/>
            <person name="Zhao F."/>
            <person name="Cao W.C."/>
        </authorList>
    </citation>
    <scope>NUCLEOTIDE SEQUENCE [LARGE SCALE GENOMIC DNA]</scope>
    <source>
        <strain evidence="1">Iper-2018</strain>
    </source>
</reference>
<evidence type="ECO:0000313" key="2">
    <source>
        <dbReference type="Proteomes" id="UP000805193"/>
    </source>
</evidence>